<feature type="transmembrane region" description="Helical" evidence="2">
    <location>
        <begin position="229"/>
        <end position="252"/>
    </location>
</feature>
<protein>
    <recommendedName>
        <fullName evidence="5">Heterokaryon incompatibility domain-containing protein</fullName>
    </recommendedName>
</protein>
<evidence type="ECO:0000313" key="4">
    <source>
        <dbReference type="Proteomes" id="UP000028524"/>
    </source>
</evidence>
<dbReference type="Proteomes" id="UP000028524">
    <property type="component" value="Unassembled WGS sequence"/>
</dbReference>
<feature type="transmembrane region" description="Helical" evidence="2">
    <location>
        <begin position="264"/>
        <end position="293"/>
    </location>
</feature>
<gene>
    <name evidence="3" type="ORF">S40285_09482</name>
</gene>
<evidence type="ECO:0000313" key="3">
    <source>
        <dbReference type="EMBL" id="KFA68024.1"/>
    </source>
</evidence>
<feature type="transmembrane region" description="Helical" evidence="2">
    <location>
        <begin position="38"/>
        <end position="59"/>
    </location>
</feature>
<dbReference type="OrthoDB" id="194358at2759"/>
<accession>A0A084QVN9</accession>
<evidence type="ECO:0000256" key="2">
    <source>
        <dbReference type="SAM" id="Phobius"/>
    </source>
</evidence>
<keyword evidence="2" id="KW-0812">Transmembrane</keyword>
<dbReference type="InParanoid" id="A0A084QVN9"/>
<feature type="transmembrane region" description="Helical" evidence="2">
    <location>
        <begin position="392"/>
        <end position="413"/>
    </location>
</feature>
<proteinExistence type="predicted"/>
<evidence type="ECO:0000256" key="1">
    <source>
        <dbReference type="SAM" id="MobiDB-lite"/>
    </source>
</evidence>
<keyword evidence="4" id="KW-1185">Reference proteome</keyword>
<dbReference type="HOGENOM" id="CLU_258989_0_0_1"/>
<keyword evidence="2" id="KW-0472">Membrane</keyword>
<dbReference type="STRING" id="1283841.A0A084QVN9"/>
<dbReference type="AlphaFoldDB" id="A0A084QVN9"/>
<feature type="region of interest" description="Disordered" evidence="1">
    <location>
        <begin position="122"/>
        <end position="144"/>
    </location>
</feature>
<keyword evidence="2" id="KW-1133">Transmembrane helix</keyword>
<dbReference type="EMBL" id="KL660042">
    <property type="protein sequence ID" value="KFA68024.1"/>
    <property type="molecule type" value="Genomic_DNA"/>
</dbReference>
<organism evidence="3 4">
    <name type="scientific">Stachybotrys chlorohalonatus (strain IBT 40285)</name>
    <dbReference type="NCBI Taxonomy" id="1283841"/>
    <lineage>
        <taxon>Eukaryota</taxon>
        <taxon>Fungi</taxon>
        <taxon>Dikarya</taxon>
        <taxon>Ascomycota</taxon>
        <taxon>Pezizomycotina</taxon>
        <taxon>Sordariomycetes</taxon>
        <taxon>Hypocreomycetidae</taxon>
        <taxon>Hypocreales</taxon>
        <taxon>Stachybotryaceae</taxon>
        <taxon>Stachybotrys</taxon>
    </lineage>
</organism>
<feature type="compositionally biased region" description="Low complexity" evidence="1">
    <location>
        <begin position="123"/>
        <end position="144"/>
    </location>
</feature>
<name>A0A084QVN9_STAC4</name>
<evidence type="ECO:0008006" key="5">
    <source>
        <dbReference type="Google" id="ProtNLM"/>
    </source>
</evidence>
<sequence>MAEFWSDFYNNFATDIAPIITLFGEQPTKQFLSESTTIWDAVALAVLPLGVLTIVVSAIRVSDIGFLKSFVGRAQEPEGAAEVELCSSTSDSVCELWGGRGITRIFGRPKILEFVCQYEHTTSTSRGPPVSGVSGDSEGSSGFSIASASDGPDRSLGADQTLPSTTVPIFNIFPMDRFLEAECKKGRWFEIHGHAWYRIAAASHSEGAQRFAPKPNLTLNIGIRDKSPAYAAFAATCGIALAISWIGFSAWVTLNGEFETDASIITLLPVLFALLVFSSLVSWIGLGICAYLINRASEERRFVKLTQATDVHAPDTTANTAMQTTEYGFWLQPGSQAVGDQVFDVFAYWQPLMRYTTSFKHAGEAHKKMFYLGAASSIIGWALQFFCLRSLHAFVSMYLLGATLIMAILRAILRARRFNPKDNILWERWKSKILEGHELDWQALRLEELARSIALSSSRIRPSPPVEGGNDEPYVPAFSVCDEYHLHGAMCHSGNSRDIEECTIHTAPASQGYHLATLTPWIHSNFGLGDVKTAIMKDQHGQTNAAARAFQYRSQLARLAAGSPFESERWDPRARKNAEILQQAIESTADFILSRRLRLWVSSDETWLSADSIVWTFGCRFAQESRELIQDQRPQNICVVLRRRNGRWRVDLDDLEAILGLWTWSIVAINEEARLSHVSTAMFNNVDMDMESGQRLAFAVSWQTEAEELERFLALWLPPTVTPSSAQKETEILDDDGWRSLEKHNLGYKWLVDAREYESMNPMAAEHSTPGDYKITIPFVTNDLFKQRAQLLYMSFLRQMSSIIEPLYVAEMVEQVDMSSYRICESSRGSFFRLSNAEIDAMVQIFADSGLGEQDDAFSSIIPVLVAGGKIPSIEQLDDFFISQAISLERQEKQDEAAALIRRWSATSAIDSRIPWHLHHNRPVRLARAWAGIYRRTMAVHLGDFDTLDRARIQSAYDVEMTADVREFGKPYSDSRELRLDNMSSPDQVIYQNYPQDYEAILVRETTPTTTPWDLEDPSPADKYPFALHAIMSWKRPGKLKLELVEKNYCEKLLQWACTEDCPEIFEDIHLSSNLTAIAQDMQVMKIAISAGSIATIAAILQQNVWMDKHRLIYLNWLKEAVTQGKPEAVKVLLRSPNVRRDLIESDQIYDLIGLLAAKPDFDFDIFTLLLRQHPASVQYALKSAVKHQSLDMLIYALQFGKLKLGRGVGIDESWRDELEYAQVLGWGEGVQVLKASMYVMI</sequence>
<reference evidence="3 4" key="1">
    <citation type="journal article" date="2014" name="BMC Genomics">
        <title>Comparative genome sequencing reveals chemotype-specific gene clusters in the toxigenic black mold Stachybotrys.</title>
        <authorList>
            <person name="Semeiks J."/>
            <person name="Borek D."/>
            <person name="Otwinowski Z."/>
            <person name="Grishin N.V."/>
        </authorList>
    </citation>
    <scope>NUCLEOTIDE SEQUENCE [LARGE SCALE GENOMIC DNA]</scope>
    <source>
        <strain evidence="3 4">IBT 40285</strain>
    </source>
</reference>